<dbReference type="RefSeq" id="WP_354547049.1">
    <property type="nucleotide sequence ID" value="NZ_JBEPSD010000001.1"/>
</dbReference>
<reference evidence="1 2" key="1">
    <citation type="submission" date="2024-06" db="EMBL/GenBank/DDBJ databases">
        <title>Sorghum-associated microbial communities from plants grown in Nebraska, USA.</title>
        <authorList>
            <person name="Schachtman D."/>
        </authorList>
    </citation>
    <scope>NUCLEOTIDE SEQUENCE [LARGE SCALE GENOMIC DNA]</scope>
    <source>
        <strain evidence="1 2">1757</strain>
    </source>
</reference>
<gene>
    <name evidence="1" type="ORF">ABIE04_000538</name>
</gene>
<dbReference type="InterPro" id="IPR018506">
    <property type="entry name" value="Cyt_B5_heme-BS"/>
</dbReference>
<comment type="caution">
    <text evidence="1">The sequence shown here is derived from an EMBL/GenBank/DDBJ whole genome shotgun (WGS) entry which is preliminary data.</text>
</comment>
<proteinExistence type="predicted"/>
<sequence length="251" mass="28309">MRSRDPRLSAVESYSDALRDLVNDRVSWKGEPARKLRLNTDEDWSFVCVAMDILGDASLALHNFLEFGIDGPTKYDDTGEKYLRLYGLLSAAYIQQQAALKLHNLMNGAKQKDFKRRADQLAIRILRHQLASHSLDCRDFSTNSVSAFVPVRIDLGGFNCTVTENRGDGSASYNLREGVKGHCEFMLDLLDATYEKSYRTLFKNNRAKLDEHSGKLEELRHAKAGHLVFKSPHPGGPNIVIVPMKVPREDT</sequence>
<organism evidence="1 2">
    <name type="scientific">Rhodanobacter soli</name>
    <dbReference type="NCBI Taxonomy" id="590609"/>
    <lineage>
        <taxon>Bacteria</taxon>
        <taxon>Pseudomonadati</taxon>
        <taxon>Pseudomonadota</taxon>
        <taxon>Gammaproteobacteria</taxon>
        <taxon>Lysobacterales</taxon>
        <taxon>Rhodanobacteraceae</taxon>
        <taxon>Rhodanobacter</taxon>
    </lineage>
</organism>
<protein>
    <submittedName>
        <fullName evidence="1">Uncharacterized protein</fullName>
    </submittedName>
</protein>
<dbReference type="EMBL" id="JBEPSD010000001">
    <property type="protein sequence ID" value="MET4568211.1"/>
    <property type="molecule type" value="Genomic_DNA"/>
</dbReference>
<evidence type="ECO:0000313" key="2">
    <source>
        <dbReference type="Proteomes" id="UP001549251"/>
    </source>
</evidence>
<dbReference type="PROSITE" id="PS00191">
    <property type="entry name" value="CYTOCHROME_B5_1"/>
    <property type="match status" value="1"/>
</dbReference>
<keyword evidence="2" id="KW-1185">Reference proteome</keyword>
<evidence type="ECO:0000313" key="1">
    <source>
        <dbReference type="EMBL" id="MET4568211.1"/>
    </source>
</evidence>
<accession>A0ABV2PT52</accession>
<name>A0ABV2PT52_9GAMM</name>
<dbReference type="Proteomes" id="UP001549251">
    <property type="component" value="Unassembled WGS sequence"/>
</dbReference>